<comment type="subcellular location">
    <subcellularLocation>
        <location evidence="1">Cytoplasm</location>
        <location evidence="1">Cytosol</location>
    </subcellularLocation>
</comment>
<dbReference type="AlphaFoldDB" id="A0A502GSR6"/>
<proteinExistence type="predicted"/>
<reference evidence="8 9" key="1">
    <citation type="journal article" date="2019" name="Environ. Microbiol.">
        <title>Species interactions and distinct microbial communities in high Arctic permafrost affected cryosols are associated with the CH4 and CO2 gas fluxes.</title>
        <authorList>
            <person name="Altshuler I."/>
            <person name="Hamel J."/>
            <person name="Turney S."/>
            <person name="Magnuson E."/>
            <person name="Levesque R."/>
            <person name="Greer C."/>
            <person name="Whyte L.G."/>
        </authorList>
    </citation>
    <scope>NUCLEOTIDE SEQUENCE [LARGE SCALE GENOMIC DNA]</scope>
    <source>
        <strain evidence="8 9">E4</strain>
    </source>
</reference>
<keyword evidence="8" id="KW-0966">Cell projection</keyword>
<dbReference type="EMBL" id="RCZD01000001">
    <property type="protein sequence ID" value="TPG64735.1"/>
    <property type="molecule type" value="Genomic_DNA"/>
</dbReference>
<dbReference type="Pfam" id="PF05400">
    <property type="entry name" value="FliT"/>
    <property type="match status" value="1"/>
</dbReference>
<keyword evidence="2" id="KW-0963">Cytoplasm</keyword>
<evidence type="ECO:0000313" key="9">
    <source>
        <dbReference type="Proteomes" id="UP000317663"/>
    </source>
</evidence>
<accession>A0A502GSR6</accession>
<keyword evidence="8" id="KW-0969">Cilium</keyword>
<keyword evidence="5" id="KW-0804">Transcription</keyword>
<dbReference type="RefSeq" id="WP_140469823.1">
    <property type="nucleotide sequence ID" value="NZ_RCZD01000001.1"/>
</dbReference>
<comment type="caution">
    <text evidence="8">The sequence shown here is derived from an EMBL/GenBank/DDBJ whole genome shotgun (WGS) entry which is preliminary data.</text>
</comment>
<keyword evidence="4" id="KW-0805">Transcription regulation</keyword>
<gene>
    <name evidence="8" type="primary">fliT</name>
    <name evidence="8" type="ORF">EAH77_00325</name>
</gene>
<keyword evidence="9" id="KW-1185">Reference proteome</keyword>
<keyword evidence="3" id="KW-1005">Bacterial flagellum biogenesis</keyword>
<evidence type="ECO:0000256" key="2">
    <source>
        <dbReference type="ARBA" id="ARBA00022490"/>
    </source>
</evidence>
<evidence type="ECO:0000256" key="4">
    <source>
        <dbReference type="ARBA" id="ARBA00023015"/>
    </source>
</evidence>
<sequence length="120" mass="14025">MDRHQYLVNEYRLILTLSEHMLVLAKEEKWDELVELEVSYLKAVEATTTLPLTEEISPIVQNLIRQSLRQILDNETQIKTLLQARMNKLAELIGQSVKQQEVNTTYGRFTDRAIAIRDQQ</sequence>
<dbReference type="Proteomes" id="UP000317663">
    <property type="component" value="Unassembled WGS sequence"/>
</dbReference>
<evidence type="ECO:0000256" key="1">
    <source>
        <dbReference type="ARBA" id="ARBA00004514"/>
    </source>
</evidence>
<evidence type="ECO:0000256" key="5">
    <source>
        <dbReference type="ARBA" id="ARBA00023163"/>
    </source>
</evidence>
<keyword evidence="8" id="KW-0282">Flagellum</keyword>
<evidence type="ECO:0000256" key="7">
    <source>
        <dbReference type="ARBA" id="ARBA00093797"/>
    </source>
</evidence>
<organism evidence="8 9">
    <name type="scientific">Ewingella americana</name>
    <dbReference type="NCBI Taxonomy" id="41202"/>
    <lineage>
        <taxon>Bacteria</taxon>
        <taxon>Pseudomonadati</taxon>
        <taxon>Pseudomonadota</taxon>
        <taxon>Gammaproteobacteria</taxon>
        <taxon>Enterobacterales</taxon>
        <taxon>Yersiniaceae</taxon>
        <taxon>Ewingella</taxon>
    </lineage>
</organism>
<dbReference type="NCBIfam" id="NF007836">
    <property type="entry name" value="PRK10548.1"/>
    <property type="match status" value="1"/>
</dbReference>
<dbReference type="OrthoDB" id="6494117at2"/>
<evidence type="ECO:0000313" key="8">
    <source>
        <dbReference type="EMBL" id="TPG64735.1"/>
    </source>
</evidence>
<evidence type="ECO:0000256" key="6">
    <source>
        <dbReference type="ARBA" id="ARBA00023186"/>
    </source>
</evidence>
<name>A0A502GSR6_9GAMM</name>
<protein>
    <recommendedName>
        <fullName evidence="7">Flagellar protein FliT</fullName>
    </recommendedName>
</protein>
<dbReference type="GO" id="GO:0044781">
    <property type="term" value="P:bacterial-type flagellum organization"/>
    <property type="evidence" value="ECO:0007669"/>
    <property type="project" value="UniProtKB-KW"/>
</dbReference>
<evidence type="ECO:0000256" key="3">
    <source>
        <dbReference type="ARBA" id="ARBA00022795"/>
    </source>
</evidence>
<dbReference type="InterPro" id="IPR008622">
    <property type="entry name" value="FliT"/>
</dbReference>
<keyword evidence="6" id="KW-0143">Chaperone</keyword>
<dbReference type="Gene3D" id="1.20.58.380">
    <property type="entry name" value="Flagellar protein flit"/>
    <property type="match status" value="1"/>
</dbReference>